<evidence type="ECO:0000256" key="2">
    <source>
        <dbReference type="SAM" id="MobiDB-lite"/>
    </source>
</evidence>
<dbReference type="EMBL" id="CP111015">
    <property type="protein sequence ID" value="WAR02248.1"/>
    <property type="molecule type" value="Genomic_DNA"/>
</dbReference>
<feature type="region of interest" description="Disordered" evidence="2">
    <location>
        <begin position="422"/>
        <end position="468"/>
    </location>
</feature>
<dbReference type="Gene3D" id="2.30.30.40">
    <property type="entry name" value="SH3 Domains"/>
    <property type="match status" value="1"/>
</dbReference>
<dbReference type="Proteomes" id="UP001164746">
    <property type="component" value="Chromosome 4"/>
</dbReference>
<keyword evidence="4" id="KW-1185">Reference proteome</keyword>
<dbReference type="SUPFAM" id="SSF159034">
    <property type="entry name" value="Mib/herc2 domain-like"/>
    <property type="match status" value="1"/>
</dbReference>
<organism evidence="3 4">
    <name type="scientific">Mya arenaria</name>
    <name type="common">Soft-shell clam</name>
    <dbReference type="NCBI Taxonomy" id="6604"/>
    <lineage>
        <taxon>Eukaryota</taxon>
        <taxon>Metazoa</taxon>
        <taxon>Spiralia</taxon>
        <taxon>Lophotrochozoa</taxon>
        <taxon>Mollusca</taxon>
        <taxon>Bivalvia</taxon>
        <taxon>Autobranchia</taxon>
        <taxon>Heteroconchia</taxon>
        <taxon>Euheterodonta</taxon>
        <taxon>Imparidentia</taxon>
        <taxon>Neoheterodontei</taxon>
        <taxon>Myida</taxon>
        <taxon>Myoidea</taxon>
        <taxon>Myidae</taxon>
        <taxon>Mya</taxon>
    </lineage>
</organism>
<feature type="compositionally biased region" description="Basic and acidic residues" evidence="2">
    <location>
        <begin position="422"/>
        <end position="434"/>
    </location>
</feature>
<feature type="region of interest" description="Disordered" evidence="2">
    <location>
        <begin position="562"/>
        <end position="599"/>
    </location>
</feature>
<feature type="coiled-coil region" evidence="1">
    <location>
        <begin position="50"/>
        <end position="105"/>
    </location>
</feature>
<keyword evidence="1" id="KW-0175">Coiled coil</keyword>
<evidence type="ECO:0008006" key="5">
    <source>
        <dbReference type="Google" id="ProtNLM"/>
    </source>
</evidence>
<proteinExistence type="predicted"/>
<evidence type="ECO:0000256" key="1">
    <source>
        <dbReference type="SAM" id="Coils"/>
    </source>
</evidence>
<protein>
    <recommendedName>
        <fullName evidence="5">VWFA domain-containing protein</fullName>
    </recommendedName>
</protein>
<reference evidence="3" key="1">
    <citation type="submission" date="2022-11" db="EMBL/GenBank/DDBJ databases">
        <title>Centuries of genome instability and evolution in soft-shell clam transmissible cancer (bioRxiv).</title>
        <authorList>
            <person name="Hart S.F.M."/>
            <person name="Yonemitsu M.A."/>
            <person name="Giersch R.M."/>
            <person name="Beal B.F."/>
            <person name="Arriagada G."/>
            <person name="Davis B.W."/>
            <person name="Ostrander E.A."/>
            <person name="Goff S.P."/>
            <person name="Metzger M.J."/>
        </authorList>
    </citation>
    <scope>NUCLEOTIDE SEQUENCE</scope>
    <source>
        <strain evidence="3">MELC-2E11</strain>
        <tissue evidence="3">Siphon/mantle</tissue>
    </source>
</reference>
<feature type="region of interest" description="Disordered" evidence="2">
    <location>
        <begin position="138"/>
        <end position="168"/>
    </location>
</feature>
<dbReference type="InterPro" id="IPR037252">
    <property type="entry name" value="Mib_Herc2_sf"/>
</dbReference>
<evidence type="ECO:0000313" key="3">
    <source>
        <dbReference type="EMBL" id="WAR02248.1"/>
    </source>
</evidence>
<sequence>MNSADAKQIKAVHQEVLEVNSTTKFVLKRVNELSNALQNNPCSPACAKIQEELFEEIRNLSEENEKRRIQDEEKRKQDLETQDNINKLTQRVDELTALLNQTTNNGLQVVATKQTHRPRTRHTGKELVLKSYQNVEHTREPSTARSHHSVVSRPQQTRLGSHEHDRRLAVQSRQNIPRLTYGEFGETVESQMDLTGRHLEATSQEEKVYFGTKEVWIVEATNEFRNGRSEIGSTQGAFTVILLDTSASMRQNNAWQEASTFIQEYIEDSISPGGPSPFYGGLVTAQGAMLAATEPILLLTNGITVHTKLILITDGYPTDTCLYRGPDSTNTEMDPEITQDILRMAKLVVNDDLTQADLFYLPVGRANMGKILPGQPVNPLLGLLGLDPSAVHMSRIPKDDRAITRLDEEQMLNILEREERRRVAKENEVNPYHEEPDDSFPRTGSRVTRGPDWDRVTNEDGNEPGTVVGHRKTYFGNSVFVTWDATGKLGQYNFGLHNLYGVLPTEEPRKLNPGQPLDVGCFVTPAKDWSGDASIMGEKGVVLQILRQNGIRKVAACELQRLEERPRPSRHLPITDGRQTGAAPSPAAIKPKKNKNKNN</sequence>
<name>A0ABY7DX03_MYAAR</name>
<feature type="compositionally biased region" description="Basic and acidic residues" evidence="2">
    <location>
        <begin position="449"/>
        <end position="458"/>
    </location>
</feature>
<evidence type="ECO:0000313" key="4">
    <source>
        <dbReference type="Proteomes" id="UP001164746"/>
    </source>
</evidence>
<gene>
    <name evidence="3" type="ORF">MAR_008806</name>
</gene>
<feature type="compositionally biased region" description="Basic residues" evidence="2">
    <location>
        <begin position="590"/>
        <end position="599"/>
    </location>
</feature>
<accession>A0ABY7DX03</accession>